<evidence type="ECO:0000313" key="10">
    <source>
        <dbReference type="EMBL" id="CAH3113068.1"/>
    </source>
</evidence>
<organism evidence="10 11">
    <name type="scientific">Pocillopora meandrina</name>
    <dbReference type="NCBI Taxonomy" id="46732"/>
    <lineage>
        <taxon>Eukaryota</taxon>
        <taxon>Metazoa</taxon>
        <taxon>Cnidaria</taxon>
        <taxon>Anthozoa</taxon>
        <taxon>Hexacorallia</taxon>
        <taxon>Scleractinia</taxon>
        <taxon>Astrocoeniina</taxon>
        <taxon>Pocilloporidae</taxon>
        <taxon>Pocillopora</taxon>
    </lineage>
</organism>
<evidence type="ECO:0000259" key="9">
    <source>
        <dbReference type="Pfam" id="PF00264"/>
    </source>
</evidence>
<proteinExistence type="predicted"/>
<dbReference type="Proteomes" id="UP001159428">
    <property type="component" value="Unassembled WGS sequence"/>
</dbReference>
<comment type="caution">
    <text evidence="10">The sequence shown here is derived from an EMBL/GenBank/DDBJ whole genome shotgun (WGS) entry which is preliminary data.</text>
</comment>
<dbReference type="InterPro" id="IPR008922">
    <property type="entry name" value="Di-copper_centre_dom_sf"/>
</dbReference>
<dbReference type="PROSITE" id="PS50092">
    <property type="entry name" value="TSP1"/>
    <property type="match status" value="2"/>
</dbReference>
<dbReference type="PANTHER" id="PTHR11474">
    <property type="entry name" value="TYROSINASE FAMILY MEMBER"/>
    <property type="match status" value="1"/>
</dbReference>
<feature type="domain" description="Tyrosinase copper-binding" evidence="9">
    <location>
        <begin position="183"/>
        <end position="368"/>
    </location>
</feature>
<evidence type="ECO:0000256" key="3">
    <source>
        <dbReference type="ARBA" id="ARBA00022723"/>
    </source>
</evidence>
<evidence type="ECO:0000256" key="1">
    <source>
        <dbReference type="ARBA" id="ARBA00004167"/>
    </source>
</evidence>
<gene>
    <name evidence="10" type="ORF">PMEA_00004777</name>
</gene>
<protein>
    <recommendedName>
        <fullName evidence="9">Tyrosinase copper-binding domain-containing protein</fullName>
    </recommendedName>
</protein>
<keyword evidence="2" id="KW-0812">Transmembrane</keyword>
<evidence type="ECO:0000256" key="8">
    <source>
        <dbReference type="ARBA" id="ARBA00023157"/>
    </source>
</evidence>
<keyword evidence="6" id="KW-0186">Copper</keyword>
<dbReference type="PANTHER" id="PTHR11474:SF126">
    <property type="entry name" value="TYROSINASE-LIKE PROTEIN TYR-1-RELATED"/>
    <property type="match status" value="1"/>
</dbReference>
<accession>A0AAU9WFM1</accession>
<dbReference type="Gene3D" id="2.20.100.10">
    <property type="entry name" value="Thrombospondin type-1 (TSP1) repeat"/>
    <property type="match status" value="2"/>
</dbReference>
<dbReference type="Pfam" id="PF00264">
    <property type="entry name" value="Tyrosinase"/>
    <property type="match status" value="1"/>
</dbReference>
<keyword evidence="8" id="KW-1015">Disulfide bond</keyword>
<dbReference type="GO" id="GO:0016020">
    <property type="term" value="C:membrane"/>
    <property type="evidence" value="ECO:0007669"/>
    <property type="project" value="UniProtKB-SubCell"/>
</dbReference>
<dbReference type="InterPro" id="IPR050316">
    <property type="entry name" value="Tyrosinase/Hemocyanin"/>
</dbReference>
<name>A0AAU9WFM1_9CNID</name>
<evidence type="ECO:0000256" key="7">
    <source>
        <dbReference type="ARBA" id="ARBA00023136"/>
    </source>
</evidence>
<dbReference type="SUPFAM" id="SSF82895">
    <property type="entry name" value="TSP-1 type 1 repeat"/>
    <property type="match status" value="2"/>
</dbReference>
<dbReference type="SUPFAM" id="SSF48056">
    <property type="entry name" value="Di-copper centre-containing domain"/>
    <property type="match status" value="1"/>
</dbReference>
<evidence type="ECO:0000256" key="5">
    <source>
        <dbReference type="ARBA" id="ARBA00022989"/>
    </source>
</evidence>
<keyword evidence="4" id="KW-0677">Repeat</keyword>
<dbReference type="FunFam" id="2.20.100.10:FF:000002">
    <property type="entry name" value="Unc-5 netrin receptor C"/>
    <property type="match status" value="1"/>
</dbReference>
<dbReference type="SMART" id="SM00209">
    <property type="entry name" value="TSP1"/>
    <property type="match status" value="2"/>
</dbReference>
<dbReference type="GO" id="GO:0016491">
    <property type="term" value="F:oxidoreductase activity"/>
    <property type="evidence" value="ECO:0007669"/>
    <property type="project" value="InterPro"/>
</dbReference>
<keyword evidence="11" id="KW-1185">Reference proteome</keyword>
<reference evidence="10 11" key="1">
    <citation type="submission" date="2022-05" db="EMBL/GenBank/DDBJ databases">
        <authorList>
            <consortium name="Genoscope - CEA"/>
            <person name="William W."/>
        </authorList>
    </citation>
    <scope>NUCLEOTIDE SEQUENCE [LARGE SCALE GENOMIC DNA]</scope>
</reference>
<dbReference type="InterPro" id="IPR002227">
    <property type="entry name" value="Tyrosinase_Cu-bd"/>
</dbReference>
<dbReference type="InterPro" id="IPR036383">
    <property type="entry name" value="TSP1_rpt_sf"/>
</dbReference>
<dbReference type="PRINTS" id="PR00092">
    <property type="entry name" value="TYROSINASE"/>
</dbReference>
<dbReference type="GO" id="GO:0046872">
    <property type="term" value="F:metal ion binding"/>
    <property type="evidence" value="ECO:0007669"/>
    <property type="project" value="UniProtKB-KW"/>
</dbReference>
<evidence type="ECO:0000256" key="4">
    <source>
        <dbReference type="ARBA" id="ARBA00022737"/>
    </source>
</evidence>
<sequence length="465" mass="53113">MGSTNPFAVVHGRWSAWRPWSTCSRSCGRGTQIRTRTCTNPAPRNGGNNCRGSSTQRRRCNSKRCPVNGGWSRWRRWSSCSRSCGGGSQRRVRTCTNPPPRNGGSTCPGRNLLVRSCNTKRCPGCVERSIVTDRCGQRCRCSRGRFVQCTRVRREFTAMSRADREKYVRTVRTLSTDPRYKPEYDRVITQHRTIFNDGIHQRDFFLPWHRWYILQYENLLRRVDCTVTVPYWDWSQVSRSPWRGRASDLWFSGNSGFGGNGEQTPQQCVTSGPFRRGVWNVVPSAGGGCLRRQFNLTDNTPDSAAVAEVLRIPHSEFDSFEIALRINLHDTVHCLIGGTMCSFDSAAAPEFMLHHSFIDKIWADWQRRSINHMNAHFPSVTTPMPGTNQLRTTAVLNNLRLPGGVRVQFQNPLRPRIRNRFGASRGKFSVLSEKAMMLFNVSKTEEEKARRLGIWLLPTHQRAGK</sequence>
<keyword evidence="5" id="KW-1133">Transmembrane helix</keyword>
<dbReference type="AlphaFoldDB" id="A0AAU9WFM1"/>
<dbReference type="Gene3D" id="1.10.1280.10">
    <property type="entry name" value="Di-copper center containing domain from catechol oxidase"/>
    <property type="match status" value="1"/>
</dbReference>
<dbReference type="InterPro" id="IPR000884">
    <property type="entry name" value="TSP1_rpt"/>
</dbReference>
<feature type="non-terminal residue" evidence="10">
    <location>
        <position position="465"/>
    </location>
</feature>
<keyword evidence="3" id="KW-0479">Metal-binding</keyword>
<dbReference type="EMBL" id="CALNXJ010000013">
    <property type="protein sequence ID" value="CAH3113068.1"/>
    <property type="molecule type" value="Genomic_DNA"/>
</dbReference>
<keyword evidence="7" id="KW-0472">Membrane</keyword>
<dbReference type="FunFam" id="2.20.100.10:FF:000007">
    <property type="entry name" value="Thrombospondin 1"/>
    <property type="match status" value="1"/>
</dbReference>
<evidence type="ECO:0000313" key="11">
    <source>
        <dbReference type="Proteomes" id="UP001159428"/>
    </source>
</evidence>
<evidence type="ECO:0000256" key="6">
    <source>
        <dbReference type="ARBA" id="ARBA00023008"/>
    </source>
</evidence>
<dbReference type="Pfam" id="PF00090">
    <property type="entry name" value="TSP_1"/>
    <property type="match status" value="2"/>
</dbReference>
<comment type="subcellular location">
    <subcellularLocation>
        <location evidence="1">Membrane</location>
        <topology evidence="1">Single-pass membrane protein</topology>
    </subcellularLocation>
</comment>
<evidence type="ECO:0000256" key="2">
    <source>
        <dbReference type="ARBA" id="ARBA00022692"/>
    </source>
</evidence>
<dbReference type="PRINTS" id="PR01705">
    <property type="entry name" value="TSP1REPEAT"/>
</dbReference>